<feature type="compositionally biased region" description="Basic and acidic residues" evidence="5">
    <location>
        <begin position="67"/>
        <end position="78"/>
    </location>
</feature>
<dbReference type="GO" id="GO:0008270">
    <property type="term" value="F:zinc ion binding"/>
    <property type="evidence" value="ECO:0007669"/>
    <property type="project" value="UniProtKB-KW"/>
</dbReference>
<organism evidence="7 8">
    <name type="scientific">Auraticoccus cholistanensis</name>
    <dbReference type="NCBI Taxonomy" id="2656650"/>
    <lineage>
        <taxon>Bacteria</taxon>
        <taxon>Bacillati</taxon>
        <taxon>Actinomycetota</taxon>
        <taxon>Actinomycetes</taxon>
        <taxon>Propionibacteriales</taxon>
        <taxon>Propionibacteriaceae</taxon>
        <taxon>Auraticoccus</taxon>
    </lineage>
</organism>
<dbReference type="InterPro" id="IPR000962">
    <property type="entry name" value="Znf_DskA_TraR"/>
</dbReference>
<comment type="caution">
    <text evidence="7">The sequence shown here is derived from an EMBL/GenBank/DDBJ whole genome shotgun (WGS) entry which is preliminary data.</text>
</comment>
<evidence type="ECO:0000256" key="5">
    <source>
        <dbReference type="SAM" id="MobiDB-lite"/>
    </source>
</evidence>
<keyword evidence="3" id="KW-0862">Zinc</keyword>
<dbReference type="PROSITE" id="PS01102">
    <property type="entry name" value="ZF_DKSA_1"/>
    <property type="match status" value="1"/>
</dbReference>
<dbReference type="PANTHER" id="PTHR33823">
    <property type="entry name" value="RNA POLYMERASE-BINDING TRANSCRIPTION FACTOR DKSA-RELATED"/>
    <property type="match status" value="1"/>
</dbReference>
<keyword evidence="8" id="KW-1185">Reference proteome</keyword>
<dbReference type="PROSITE" id="PS51128">
    <property type="entry name" value="ZF_DKSA_2"/>
    <property type="match status" value="1"/>
</dbReference>
<feature type="zinc finger region" description="dksA C4-type" evidence="4">
    <location>
        <begin position="119"/>
        <end position="143"/>
    </location>
</feature>
<feature type="region of interest" description="Disordered" evidence="5">
    <location>
        <begin position="1"/>
        <end position="35"/>
    </location>
</feature>
<dbReference type="InterPro" id="IPR020458">
    <property type="entry name" value="Znf_DskA_TraR_CS"/>
</dbReference>
<evidence type="ECO:0000256" key="4">
    <source>
        <dbReference type="PROSITE-ProRule" id="PRU00510"/>
    </source>
</evidence>
<accession>A0A6A9UWI5</accession>
<name>A0A6A9UWI5_9ACTN</name>
<evidence type="ECO:0000256" key="2">
    <source>
        <dbReference type="ARBA" id="ARBA00022771"/>
    </source>
</evidence>
<dbReference type="Proteomes" id="UP000435304">
    <property type="component" value="Unassembled WGS sequence"/>
</dbReference>
<gene>
    <name evidence="7" type="ORF">GC722_14825</name>
</gene>
<dbReference type="InterPro" id="IPR037187">
    <property type="entry name" value="DnaK_N"/>
</dbReference>
<evidence type="ECO:0000313" key="7">
    <source>
        <dbReference type="EMBL" id="MVA77286.1"/>
    </source>
</evidence>
<evidence type="ECO:0000259" key="6">
    <source>
        <dbReference type="Pfam" id="PF01258"/>
    </source>
</evidence>
<dbReference type="Gene3D" id="1.20.120.910">
    <property type="entry name" value="DksA, coiled-coil domain"/>
    <property type="match status" value="1"/>
</dbReference>
<feature type="domain" description="Zinc finger DksA/TraR C4-type" evidence="6">
    <location>
        <begin position="116"/>
        <end position="149"/>
    </location>
</feature>
<feature type="region of interest" description="Disordered" evidence="5">
    <location>
        <begin position="67"/>
        <end position="86"/>
    </location>
</feature>
<sequence>MSSAKHGATADDISWRASVDPGSLPYREGEEPWSREEVDEVIDELLADIAKQQTAIAVAERELADLRDGTDGAGRDPADVGSSNFERDQEMSLVHSAREMLEQSLSALRAIRTGHYGSCENCGQPIGKGRLQVFPRANLCVTCKQREERR</sequence>
<dbReference type="EMBL" id="WPCU01000010">
    <property type="protein sequence ID" value="MVA77286.1"/>
    <property type="molecule type" value="Genomic_DNA"/>
</dbReference>
<dbReference type="RefSeq" id="WP_156611445.1">
    <property type="nucleotide sequence ID" value="NZ_WPCU01000010.1"/>
</dbReference>
<evidence type="ECO:0000313" key="8">
    <source>
        <dbReference type="Proteomes" id="UP000435304"/>
    </source>
</evidence>
<dbReference type="PANTHER" id="PTHR33823:SF2">
    <property type="entry name" value="RNA POLYMERASE-BINDING TRANSCRIPTION FACTOR DKSA"/>
    <property type="match status" value="1"/>
</dbReference>
<dbReference type="Pfam" id="PF01258">
    <property type="entry name" value="zf-dskA_traR"/>
    <property type="match status" value="1"/>
</dbReference>
<protein>
    <submittedName>
        <fullName evidence="7">TraR/DksA family transcriptional regulator</fullName>
    </submittedName>
</protein>
<dbReference type="AlphaFoldDB" id="A0A6A9UWI5"/>
<evidence type="ECO:0000256" key="3">
    <source>
        <dbReference type="ARBA" id="ARBA00022833"/>
    </source>
</evidence>
<dbReference type="SUPFAM" id="SSF57716">
    <property type="entry name" value="Glucocorticoid receptor-like (DNA-binding domain)"/>
    <property type="match status" value="1"/>
</dbReference>
<evidence type="ECO:0000256" key="1">
    <source>
        <dbReference type="ARBA" id="ARBA00022723"/>
    </source>
</evidence>
<dbReference type="SUPFAM" id="SSF109635">
    <property type="entry name" value="DnaK suppressor protein DksA, alpha-hairpin domain"/>
    <property type="match status" value="1"/>
</dbReference>
<reference evidence="7 8" key="1">
    <citation type="submission" date="2019-12" db="EMBL/GenBank/DDBJ databases">
        <title>Auraticoccus cholistani sp. nov., an actinomycete isolated from soil of Cholistan desert.</title>
        <authorList>
            <person name="Cheema M.T."/>
        </authorList>
    </citation>
    <scope>NUCLEOTIDE SEQUENCE [LARGE SCALE GENOMIC DNA]</scope>
    <source>
        <strain evidence="7 8">F435</strain>
    </source>
</reference>
<proteinExistence type="predicted"/>
<keyword evidence="1" id="KW-0479">Metal-binding</keyword>
<keyword evidence="2" id="KW-0863">Zinc-finger</keyword>